<dbReference type="SMART" id="SM00283">
    <property type="entry name" value="MA"/>
    <property type="match status" value="1"/>
</dbReference>
<protein>
    <submittedName>
        <fullName evidence="10">Methyl-accepting chemotaxis protein</fullName>
    </submittedName>
</protein>
<evidence type="ECO:0000259" key="8">
    <source>
        <dbReference type="PROSITE" id="PS50111"/>
    </source>
</evidence>
<feature type="domain" description="HAMP" evidence="9">
    <location>
        <begin position="220"/>
        <end position="272"/>
    </location>
</feature>
<dbReference type="GO" id="GO:0005886">
    <property type="term" value="C:plasma membrane"/>
    <property type="evidence" value="ECO:0007669"/>
    <property type="project" value="UniProtKB-SubCell"/>
</dbReference>
<dbReference type="Pfam" id="PF12729">
    <property type="entry name" value="4HB_MCP_1"/>
    <property type="match status" value="1"/>
</dbReference>
<dbReference type="KEGG" id="pson:JI735_13850"/>
<dbReference type="InterPro" id="IPR003660">
    <property type="entry name" value="HAMP_dom"/>
</dbReference>
<dbReference type="GO" id="GO:0007165">
    <property type="term" value="P:signal transduction"/>
    <property type="evidence" value="ECO:0007669"/>
    <property type="project" value="UniProtKB-KW"/>
</dbReference>
<evidence type="ECO:0000259" key="9">
    <source>
        <dbReference type="PROSITE" id="PS50885"/>
    </source>
</evidence>
<evidence type="ECO:0000256" key="3">
    <source>
        <dbReference type="ARBA" id="ARBA00023136"/>
    </source>
</evidence>
<dbReference type="Pfam" id="PF00672">
    <property type="entry name" value="HAMP"/>
    <property type="match status" value="1"/>
</dbReference>
<dbReference type="Gene3D" id="1.10.287.950">
    <property type="entry name" value="Methyl-accepting chemotaxis protein"/>
    <property type="match status" value="2"/>
</dbReference>
<keyword evidence="11" id="KW-1185">Reference proteome</keyword>
<evidence type="ECO:0000256" key="6">
    <source>
        <dbReference type="PROSITE-ProRule" id="PRU00284"/>
    </source>
</evidence>
<evidence type="ECO:0000256" key="2">
    <source>
        <dbReference type="ARBA" id="ARBA00022475"/>
    </source>
</evidence>
<evidence type="ECO:0000313" key="10">
    <source>
        <dbReference type="EMBL" id="QQZ63443.1"/>
    </source>
</evidence>
<dbReference type="SUPFAM" id="SSF58104">
    <property type="entry name" value="Methyl-accepting chemotaxis protein (MCP) signaling domain"/>
    <property type="match status" value="1"/>
</dbReference>
<dbReference type="PROSITE" id="PS50885">
    <property type="entry name" value="HAMP"/>
    <property type="match status" value="1"/>
</dbReference>
<name>A0A974PH69_9BACL</name>
<keyword evidence="7" id="KW-1133">Transmembrane helix</keyword>
<evidence type="ECO:0000256" key="7">
    <source>
        <dbReference type="SAM" id="Phobius"/>
    </source>
</evidence>
<dbReference type="InterPro" id="IPR004089">
    <property type="entry name" value="MCPsignal_dom"/>
</dbReference>
<keyword evidence="4 6" id="KW-0807">Transducer</keyword>
<dbReference type="CDD" id="cd06225">
    <property type="entry name" value="HAMP"/>
    <property type="match status" value="1"/>
</dbReference>
<keyword evidence="7" id="KW-0812">Transmembrane</keyword>
<accession>A0A974PH69</accession>
<dbReference type="PANTHER" id="PTHR32089:SF112">
    <property type="entry name" value="LYSOZYME-LIKE PROTEIN-RELATED"/>
    <property type="match status" value="1"/>
</dbReference>
<evidence type="ECO:0000256" key="1">
    <source>
        <dbReference type="ARBA" id="ARBA00004236"/>
    </source>
</evidence>
<dbReference type="PROSITE" id="PS50111">
    <property type="entry name" value="CHEMOTAXIS_TRANSDUC_2"/>
    <property type="match status" value="1"/>
</dbReference>
<sequence>MKRTGTEQMRHLKVRHKMLLLATVFIIMLIGTGVVGIITAKHMATGSGKSFSQNLQPMFLITEIRGNNRAIESLLLESLITKNDGKSQEHTAAIGEYININNELVTQLKAISFSNKDVSKKINEYLSLLPDYRAQRDSIVQLAGKKLKNEGYQIFSGSVFSKSREIMVSLLEDTAKLLVQDARNHNESNQQDAQRSLTLIILLILAALVLSVGISILISRMITKPLKELQVLMKDAEAGDLTASAAYPSRDETGQLHRSFNAMLKSLRTTMQGVSESTGLLSASSQEMCASAEQAAQASQFIAESSGEIAAGTGVQAETVDRAAHSVQAMAEEIDAARQSTHEMSGLMEEAAASADHGAAAVEVILAQMKEIAEATGKSSLLITDLLTQIQSQTEEAVQSIVRDSQLVSRGLSQSGAVPQVFAEIQESIRTAARQTAELREAIGHVSREALTVSQAMEQASEASRKSAEDVQNLSRAGEEQVTAMGEMLMSSRYLAALAENLHMNLGRFKL</sequence>
<keyword evidence="2" id="KW-1003">Cell membrane</keyword>
<evidence type="ECO:0000313" key="11">
    <source>
        <dbReference type="Proteomes" id="UP000595841"/>
    </source>
</evidence>
<feature type="transmembrane region" description="Helical" evidence="7">
    <location>
        <begin position="197"/>
        <end position="218"/>
    </location>
</feature>
<dbReference type="PANTHER" id="PTHR32089">
    <property type="entry name" value="METHYL-ACCEPTING CHEMOTAXIS PROTEIN MCPB"/>
    <property type="match status" value="1"/>
</dbReference>
<feature type="domain" description="Methyl-accepting transducer" evidence="8">
    <location>
        <begin position="242"/>
        <end position="475"/>
    </location>
</feature>
<evidence type="ECO:0000256" key="5">
    <source>
        <dbReference type="ARBA" id="ARBA00029447"/>
    </source>
</evidence>
<comment type="subcellular location">
    <subcellularLocation>
        <location evidence="1">Cell membrane</location>
    </subcellularLocation>
</comment>
<organism evidence="10 11">
    <name type="scientific">Paenibacillus sonchi</name>
    <dbReference type="NCBI Taxonomy" id="373687"/>
    <lineage>
        <taxon>Bacteria</taxon>
        <taxon>Bacillati</taxon>
        <taxon>Bacillota</taxon>
        <taxon>Bacilli</taxon>
        <taxon>Bacillales</taxon>
        <taxon>Paenibacillaceae</taxon>
        <taxon>Paenibacillus</taxon>
        <taxon>Paenibacillus sonchi group</taxon>
    </lineage>
</organism>
<proteinExistence type="inferred from homology"/>
<dbReference type="InterPro" id="IPR024478">
    <property type="entry name" value="HlyB_4HB_MCP"/>
</dbReference>
<dbReference type="EMBL" id="CP068595">
    <property type="protein sequence ID" value="QQZ63443.1"/>
    <property type="molecule type" value="Genomic_DNA"/>
</dbReference>
<evidence type="ECO:0000256" key="4">
    <source>
        <dbReference type="ARBA" id="ARBA00023224"/>
    </source>
</evidence>
<gene>
    <name evidence="10" type="ORF">JI735_13850</name>
</gene>
<keyword evidence="3 7" id="KW-0472">Membrane</keyword>
<comment type="similarity">
    <text evidence="5">Belongs to the methyl-accepting chemotaxis (MCP) protein family.</text>
</comment>
<dbReference type="Proteomes" id="UP000595841">
    <property type="component" value="Chromosome"/>
</dbReference>
<dbReference type="SMART" id="SM00304">
    <property type="entry name" value="HAMP"/>
    <property type="match status" value="1"/>
</dbReference>
<dbReference type="AlphaFoldDB" id="A0A974PH69"/>
<reference evidence="10 11" key="1">
    <citation type="submission" date="2021-01" db="EMBL/GenBank/DDBJ databases">
        <title>Whole genome sequence of Paenibacillus sonchi LMG 24727 for comparative genomics.</title>
        <authorList>
            <person name="Lee G."/>
            <person name="Kim M.-J."/>
            <person name="Lim K."/>
            <person name="Shin J.-H."/>
        </authorList>
    </citation>
    <scope>NUCLEOTIDE SEQUENCE [LARGE SCALE GENOMIC DNA]</scope>
    <source>
        <strain evidence="10 11">LMG 24727</strain>
    </source>
</reference>